<dbReference type="PANTHER" id="PTHR15231">
    <property type="entry name" value="PHOSPHATIDYLINOSITOL N-ACETYLGLUCOSAMINYLTRANSFERASE SUBUNIT H"/>
    <property type="match status" value="1"/>
</dbReference>
<dbReference type="GeneID" id="115621488"/>
<keyword evidence="1" id="KW-0472">Membrane</keyword>
<evidence type="ECO:0000256" key="1">
    <source>
        <dbReference type="SAM" id="Phobius"/>
    </source>
</evidence>
<feature type="transmembrane region" description="Helical" evidence="1">
    <location>
        <begin position="52"/>
        <end position="72"/>
    </location>
</feature>
<reference evidence="3" key="1">
    <citation type="submission" date="2025-08" db="UniProtKB">
        <authorList>
            <consortium name="RefSeq"/>
        </authorList>
    </citation>
    <scope>IDENTIFICATION</scope>
    <source>
        <strain evidence="3">11010-0011.00</strain>
        <tissue evidence="3">Whole body</tissue>
    </source>
</reference>
<proteinExistence type="predicted"/>
<name>A0A6J2T4R8_DROLE</name>
<gene>
    <name evidence="3" type="primary">LOC115621488</name>
</gene>
<protein>
    <submittedName>
        <fullName evidence="3">Uncharacterized protein LOC115621488 isoform X1</fullName>
    </submittedName>
</protein>
<dbReference type="GO" id="GO:0000506">
    <property type="term" value="C:glycosylphosphatidylinositol-N-acetylglucosaminyltransferase (GPI-GnT) complex"/>
    <property type="evidence" value="ECO:0007669"/>
    <property type="project" value="InterPro"/>
</dbReference>
<organism evidence="2 3">
    <name type="scientific">Drosophila lebanonensis</name>
    <name type="common">Fruit fly</name>
    <name type="synonym">Scaptodrosophila lebanonensis</name>
    <dbReference type="NCBI Taxonomy" id="7225"/>
    <lineage>
        <taxon>Eukaryota</taxon>
        <taxon>Metazoa</taxon>
        <taxon>Ecdysozoa</taxon>
        <taxon>Arthropoda</taxon>
        <taxon>Hexapoda</taxon>
        <taxon>Insecta</taxon>
        <taxon>Pterygota</taxon>
        <taxon>Neoptera</taxon>
        <taxon>Endopterygota</taxon>
        <taxon>Diptera</taxon>
        <taxon>Brachycera</taxon>
        <taxon>Muscomorpha</taxon>
        <taxon>Ephydroidea</taxon>
        <taxon>Drosophilidae</taxon>
        <taxon>Scaptodrosophila</taxon>
    </lineage>
</organism>
<accession>A0A6J2T4R8</accession>
<dbReference type="RefSeq" id="XP_030371014.1">
    <property type="nucleotide sequence ID" value="XM_030515154.1"/>
</dbReference>
<dbReference type="PANTHER" id="PTHR15231:SF1">
    <property type="entry name" value="PHOSPHATIDYLINOSITOL N-ACETYLGLUCOSAMINYLTRANSFERASE SUBUNIT H"/>
    <property type="match status" value="1"/>
</dbReference>
<dbReference type="CTD" id="40944"/>
<keyword evidence="1" id="KW-1133">Transmembrane helix</keyword>
<dbReference type="AlphaFoldDB" id="A0A6J2T4R8"/>
<dbReference type="GO" id="GO:0006506">
    <property type="term" value="P:GPI anchor biosynthetic process"/>
    <property type="evidence" value="ECO:0007669"/>
    <property type="project" value="InterPro"/>
</dbReference>
<keyword evidence="1" id="KW-0812">Transmembrane</keyword>
<dbReference type="InterPro" id="IPR044215">
    <property type="entry name" value="PIG-H"/>
</dbReference>
<feature type="transmembrane region" description="Helical" evidence="1">
    <location>
        <begin position="84"/>
        <end position="102"/>
    </location>
</feature>
<sequence length="218" mass="25415">MQPARRRFFSTGAKYAGNTEEDLELGIKYYGEEVVRMELVNRQHRAQCRSQLNRMLVLFGLAALYLSFAIKFSEHPVTFGQAQILYPVLLFLTIFMIILHSSSRLVQSEKVFYSWDLALQTEIVRTFGRESYCVQRGNLHDIVINEVIEDLDIKYMLILRTKGNLFRERPIIPLFHSLSPSLECLQHIRSHLHKCWLNGKTDRSERAYSKEKPSMVAS</sequence>
<evidence type="ECO:0000313" key="3">
    <source>
        <dbReference type="RefSeq" id="XP_030371014.1"/>
    </source>
</evidence>
<dbReference type="OrthoDB" id="6256716at2759"/>
<dbReference type="Proteomes" id="UP000504634">
    <property type="component" value="Unplaced"/>
</dbReference>
<keyword evidence="2" id="KW-1185">Reference proteome</keyword>
<evidence type="ECO:0000313" key="2">
    <source>
        <dbReference type="Proteomes" id="UP000504634"/>
    </source>
</evidence>